<sequence>MELHPNINFKTKLCSSLILIWEVFILHIFLGSLPKASPVPQCGQIVETIIRGYCPEMIHRDTWKAIAPKKSVPFPGPLKYIVVHHSDTPECSDSRSCMKRVRSIQNYHMFQKGWDDIGYNFLIGGNGLIYIGRGFRFQGAHVKYKNDITMGICMIGNYTDKLPNIHALTALRQMICCLKTNDTIQLRGHRDLGETKCPGNALYNLLKYCPLYNGTSTVAPPTSTAPSSTSNLTSTTPTTPSSTPTSQSPENTAGRIYPHGYVNALWIGVFLTAHKFV</sequence>
<dbReference type="InterPro" id="IPR002502">
    <property type="entry name" value="Amidase_domain"/>
</dbReference>
<evidence type="ECO:0000259" key="5">
    <source>
        <dbReference type="SMART" id="SM00644"/>
    </source>
</evidence>
<dbReference type="Proteomes" id="UP000597762">
    <property type="component" value="Unassembled WGS sequence"/>
</dbReference>
<organism evidence="7 8">
    <name type="scientific">Acanthosepion pharaonis</name>
    <name type="common">Pharaoh cuttlefish</name>
    <name type="synonym">Sepia pharaonis</name>
    <dbReference type="NCBI Taxonomy" id="158019"/>
    <lineage>
        <taxon>Eukaryota</taxon>
        <taxon>Metazoa</taxon>
        <taxon>Spiralia</taxon>
        <taxon>Lophotrochozoa</taxon>
        <taxon>Mollusca</taxon>
        <taxon>Cephalopoda</taxon>
        <taxon>Coleoidea</taxon>
        <taxon>Decapodiformes</taxon>
        <taxon>Sepiida</taxon>
        <taxon>Sepiina</taxon>
        <taxon>Sepiidae</taxon>
        <taxon>Acanthosepion</taxon>
    </lineage>
</organism>
<dbReference type="Gene3D" id="3.40.80.10">
    <property type="entry name" value="Peptidoglycan recognition protein-like"/>
    <property type="match status" value="1"/>
</dbReference>
<dbReference type="OrthoDB" id="10001926at2759"/>
<dbReference type="EMBL" id="CAHIKZ030005292">
    <property type="protein sequence ID" value="CAE1322051.1"/>
    <property type="molecule type" value="Genomic_DNA"/>
</dbReference>
<dbReference type="Pfam" id="PF01510">
    <property type="entry name" value="Amidase_2"/>
    <property type="match status" value="1"/>
</dbReference>
<keyword evidence="8" id="KW-1185">Reference proteome</keyword>
<accession>A0A812EBJ3</accession>
<dbReference type="PANTHER" id="PTHR11022">
    <property type="entry name" value="PEPTIDOGLYCAN RECOGNITION PROTEIN"/>
    <property type="match status" value="1"/>
</dbReference>
<keyword evidence="4" id="KW-0472">Membrane</keyword>
<dbReference type="PANTHER" id="PTHR11022:SF41">
    <property type="entry name" value="PEPTIDOGLYCAN-RECOGNITION PROTEIN LC-RELATED"/>
    <property type="match status" value="1"/>
</dbReference>
<dbReference type="InterPro" id="IPR036505">
    <property type="entry name" value="Amidase/PGRP_sf"/>
</dbReference>
<dbReference type="InterPro" id="IPR006619">
    <property type="entry name" value="PGRP_domain_met/bac"/>
</dbReference>
<dbReference type="InterPro" id="IPR015510">
    <property type="entry name" value="PGRP"/>
</dbReference>
<comment type="caution">
    <text evidence="7">The sequence shown here is derived from an EMBL/GenBank/DDBJ whole genome shotgun (WGS) entry which is preliminary data.</text>
</comment>
<feature type="domain" description="Peptidoglycan recognition protein family" evidence="6">
    <location>
        <begin position="55"/>
        <end position="193"/>
    </location>
</feature>
<evidence type="ECO:0000313" key="7">
    <source>
        <dbReference type="EMBL" id="CAE1322051.1"/>
    </source>
</evidence>
<dbReference type="GO" id="GO:0008270">
    <property type="term" value="F:zinc ion binding"/>
    <property type="evidence" value="ECO:0007669"/>
    <property type="project" value="InterPro"/>
</dbReference>
<dbReference type="GO" id="GO:0008745">
    <property type="term" value="F:N-acetylmuramoyl-L-alanine amidase activity"/>
    <property type="evidence" value="ECO:0007669"/>
    <property type="project" value="InterPro"/>
</dbReference>
<feature type="region of interest" description="Disordered" evidence="3">
    <location>
        <begin position="220"/>
        <end position="252"/>
    </location>
</feature>
<protein>
    <submittedName>
        <fullName evidence="7">PGRP</fullName>
    </submittedName>
</protein>
<dbReference type="SMART" id="SM00644">
    <property type="entry name" value="Ami_2"/>
    <property type="match status" value="1"/>
</dbReference>
<evidence type="ECO:0000256" key="4">
    <source>
        <dbReference type="SAM" id="Phobius"/>
    </source>
</evidence>
<name>A0A812EBJ3_ACAPH</name>
<evidence type="ECO:0000256" key="2">
    <source>
        <dbReference type="ARBA" id="ARBA00022859"/>
    </source>
</evidence>
<dbReference type="AlphaFoldDB" id="A0A812EBJ3"/>
<evidence type="ECO:0000313" key="8">
    <source>
        <dbReference type="Proteomes" id="UP000597762"/>
    </source>
</evidence>
<dbReference type="FunFam" id="3.40.80.10:FF:000001">
    <property type="entry name" value="Peptidoglycan recognition protein 1"/>
    <property type="match status" value="1"/>
</dbReference>
<keyword evidence="2" id="KW-0391">Immunity</keyword>
<dbReference type="CDD" id="cd06583">
    <property type="entry name" value="PGRP"/>
    <property type="match status" value="1"/>
</dbReference>
<evidence type="ECO:0000259" key="6">
    <source>
        <dbReference type="SMART" id="SM00701"/>
    </source>
</evidence>
<dbReference type="SMART" id="SM00701">
    <property type="entry name" value="PGRP"/>
    <property type="match status" value="1"/>
</dbReference>
<evidence type="ECO:0000256" key="1">
    <source>
        <dbReference type="ARBA" id="ARBA00007553"/>
    </source>
</evidence>
<feature type="transmembrane region" description="Helical" evidence="4">
    <location>
        <begin position="12"/>
        <end position="33"/>
    </location>
</feature>
<keyword evidence="4" id="KW-1133">Transmembrane helix</keyword>
<gene>
    <name evidence="7" type="ORF">SPHA_72061</name>
</gene>
<dbReference type="GO" id="GO:0009253">
    <property type="term" value="P:peptidoglycan catabolic process"/>
    <property type="evidence" value="ECO:0007669"/>
    <property type="project" value="InterPro"/>
</dbReference>
<comment type="similarity">
    <text evidence="1">Belongs to the N-acetylmuramoyl-L-alanine amidase 2 family.</text>
</comment>
<feature type="domain" description="N-acetylmuramoyl-L-alanine amidase" evidence="5">
    <location>
        <begin position="66"/>
        <end position="199"/>
    </location>
</feature>
<feature type="compositionally biased region" description="Low complexity" evidence="3">
    <location>
        <begin position="220"/>
        <end position="249"/>
    </location>
</feature>
<evidence type="ECO:0000256" key="3">
    <source>
        <dbReference type="SAM" id="MobiDB-lite"/>
    </source>
</evidence>
<dbReference type="SUPFAM" id="SSF55846">
    <property type="entry name" value="N-acetylmuramoyl-L-alanine amidase-like"/>
    <property type="match status" value="1"/>
</dbReference>
<keyword evidence="4" id="KW-0812">Transmembrane</keyword>
<reference evidence="7" key="1">
    <citation type="submission" date="2021-01" db="EMBL/GenBank/DDBJ databases">
        <authorList>
            <person name="Li R."/>
            <person name="Bekaert M."/>
        </authorList>
    </citation>
    <scope>NUCLEOTIDE SEQUENCE</scope>
    <source>
        <strain evidence="7">Farmed</strain>
    </source>
</reference>
<dbReference type="GO" id="GO:0002376">
    <property type="term" value="P:immune system process"/>
    <property type="evidence" value="ECO:0007669"/>
    <property type="project" value="UniProtKB-KW"/>
</dbReference>
<proteinExistence type="inferred from homology"/>